<organism evidence="2 3">
    <name type="scientific">Canna indica</name>
    <name type="common">Indian-shot</name>
    <dbReference type="NCBI Taxonomy" id="4628"/>
    <lineage>
        <taxon>Eukaryota</taxon>
        <taxon>Viridiplantae</taxon>
        <taxon>Streptophyta</taxon>
        <taxon>Embryophyta</taxon>
        <taxon>Tracheophyta</taxon>
        <taxon>Spermatophyta</taxon>
        <taxon>Magnoliopsida</taxon>
        <taxon>Liliopsida</taxon>
        <taxon>Zingiberales</taxon>
        <taxon>Cannaceae</taxon>
        <taxon>Canna</taxon>
    </lineage>
</organism>
<dbReference type="Proteomes" id="UP001327560">
    <property type="component" value="Chromosome 3"/>
</dbReference>
<proteinExistence type="predicted"/>
<evidence type="ECO:0000313" key="3">
    <source>
        <dbReference type="Proteomes" id="UP001327560"/>
    </source>
</evidence>
<feature type="compositionally biased region" description="Basic residues" evidence="1">
    <location>
        <begin position="86"/>
        <end position="101"/>
    </location>
</feature>
<dbReference type="EMBL" id="CP136892">
    <property type="protein sequence ID" value="WOL02525.1"/>
    <property type="molecule type" value="Genomic_DNA"/>
</dbReference>
<feature type="region of interest" description="Disordered" evidence="1">
    <location>
        <begin position="86"/>
        <end position="113"/>
    </location>
</feature>
<sequence length="231" mass="25986">MKSVESRHANYQLLRGPATFLEAGASGSECGVCYRIGVTGRRASCPICPGQRPLRSINLSIVLWNAVCRFGFLILLLRSEEKLNKSKKHGIQLRDQRRRPRLPPQPPPPSGAVAAGGAEVLVVQLLHLQPGRRTQVRLRSGHPRGFIQVPPPQDEFPRPQLTGLPHFGSAAARCELLSCPHRGGSVKGELEHQKGKIFCDSRWMMHRCCVFHPPYPYRCFPFYVWRREKAV</sequence>
<dbReference type="AlphaFoldDB" id="A0AAQ3K7Q1"/>
<name>A0AAQ3K7Q1_9LILI</name>
<keyword evidence="3" id="KW-1185">Reference proteome</keyword>
<reference evidence="2 3" key="1">
    <citation type="submission" date="2023-10" db="EMBL/GenBank/DDBJ databases">
        <title>Chromosome-scale genome assembly provides insights into flower coloration mechanisms of Canna indica.</title>
        <authorList>
            <person name="Li C."/>
        </authorList>
    </citation>
    <scope>NUCLEOTIDE SEQUENCE [LARGE SCALE GENOMIC DNA]</scope>
    <source>
        <tissue evidence="2">Flower</tissue>
    </source>
</reference>
<gene>
    <name evidence="2" type="ORF">Cni_G11244</name>
</gene>
<evidence type="ECO:0000256" key="1">
    <source>
        <dbReference type="SAM" id="MobiDB-lite"/>
    </source>
</evidence>
<protein>
    <submittedName>
        <fullName evidence="2">Uncharacterized protein</fullName>
    </submittedName>
</protein>
<evidence type="ECO:0000313" key="2">
    <source>
        <dbReference type="EMBL" id="WOL02525.1"/>
    </source>
</evidence>
<accession>A0AAQ3K7Q1</accession>